<accession>A0ABS2WUA9</accession>
<keyword evidence="3" id="KW-1185">Reference proteome</keyword>
<dbReference type="PROSITE" id="PS51257">
    <property type="entry name" value="PROKAR_LIPOPROTEIN"/>
    <property type="match status" value="1"/>
</dbReference>
<sequence length="118" mass="13050">MKYLLFLFSFLGFLLACTSDCTSCHPSLDIYTDIRHQPLATCAGCHPPESFKDTTMATGCGTDCFVCHSVEKVVAATPEHAVINDCIECHEGIKPSAVFYKVPATLPQEFELIKKFQQ</sequence>
<reference evidence="2" key="1">
    <citation type="submission" date="2021-02" db="EMBL/GenBank/DDBJ databases">
        <title>Sulfurospirillum tamanensis sp. nov.</title>
        <authorList>
            <person name="Frolova A."/>
            <person name="Merkel A."/>
            <person name="Slobodkin A."/>
        </authorList>
    </citation>
    <scope>NUCLEOTIDE SEQUENCE</scope>
    <source>
        <strain evidence="2">T05b</strain>
    </source>
</reference>
<name>A0ABS2WUA9_9BACT</name>
<evidence type="ECO:0000313" key="2">
    <source>
        <dbReference type="EMBL" id="MBN2965237.1"/>
    </source>
</evidence>
<gene>
    <name evidence="2" type="ORF">JWV37_10625</name>
</gene>
<feature type="chain" id="PRO_5045638174" description="Cytochrome c7-like domain-containing protein" evidence="1">
    <location>
        <begin position="19"/>
        <end position="118"/>
    </location>
</feature>
<evidence type="ECO:0008006" key="4">
    <source>
        <dbReference type="Google" id="ProtNLM"/>
    </source>
</evidence>
<evidence type="ECO:0000256" key="1">
    <source>
        <dbReference type="SAM" id="SignalP"/>
    </source>
</evidence>
<organism evidence="2 3">
    <name type="scientific">Sulfurospirillum tamanense</name>
    <dbReference type="NCBI Taxonomy" id="2813362"/>
    <lineage>
        <taxon>Bacteria</taxon>
        <taxon>Pseudomonadati</taxon>
        <taxon>Campylobacterota</taxon>
        <taxon>Epsilonproteobacteria</taxon>
        <taxon>Campylobacterales</taxon>
        <taxon>Sulfurospirillaceae</taxon>
        <taxon>Sulfurospirillum</taxon>
    </lineage>
</organism>
<dbReference type="EMBL" id="JAFHKK010000028">
    <property type="protein sequence ID" value="MBN2965237.1"/>
    <property type="molecule type" value="Genomic_DNA"/>
</dbReference>
<dbReference type="Proteomes" id="UP000703590">
    <property type="component" value="Unassembled WGS sequence"/>
</dbReference>
<evidence type="ECO:0000313" key="3">
    <source>
        <dbReference type="Proteomes" id="UP000703590"/>
    </source>
</evidence>
<protein>
    <recommendedName>
        <fullName evidence="4">Cytochrome c7-like domain-containing protein</fullName>
    </recommendedName>
</protein>
<proteinExistence type="predicted"/>
<dbReference type="SUPFAM" id="SSF48695">
    <property type="entry name" value="Multiheme cytochromes"/>
    <property type="match status" value="1"/>
</dbReference>
<feature type="signal peptide" evidence="1">
    <location>
        <begin position="1"/>
        <end position="18"/>
    </location>
</feature>
<comment type="caution">
    <text evidence="2">The sequence shown here is derived from an EMBL/GenBank/DDBJ whole genome shotgun (WGS) entry which is preliminary data.</text>
</comment>
<dbReference type="RefSeq" id="WP_205459784.1">
    <property type="nucleotide sequence ID" value="NZ_JAFHKK010000028.1"/>
</dbReference>
<dbReference type="InterPro" id="IPR036280">
    <property type="entry name" value="Multihaem_cyt_sf"/>
</dbReference>
<reference evidence="2" key="2">
    <citation type="submission" date="2021-02" db="EMBL/GenBank/DDBJ databases">
        <authorList>
            <person name="Merkel A.Y."/>
        </authorList>
    </citation>
    <scope>NUCLEOTIDE SEQUENCE</scope>
    <source>
        <strain evidence="2">T05b</strain>
    </source>
</reference>
<keyword evidence="1" id="KW-0732">Signal</keyword>